<dbReference type="EMBL" id="FOYZ01000002">
    <property type="protein sequence ID" value="SFR65444.1"/>
    <property type="molecule type" value="Genomic_DNA"/>
</dbReference>
<accession>A0A1I6IFL7</accession>
<keyword evidence="5" id="KW-0804">Transcription</keyword>
<feature type="domain" description="RNA polymerase sigma-70 region 2" evidence="6">
    <location>
        <begin position="8"/>
        <end position="74"/>
    </location>
</feature>
<keyword evidence="2" id="KW-0805">Transcription regulation</keyword>
<feature type="domain" description="RNA polymerase sigma factor 70 region 4 type 2" evidence="7">
    <location>
        <begin position="112"/>
        <end position="160"/>
    </location>
</feature>
<dbReference type="GO" id="GO:0016987">
    <property type="term" value="F:sigma factor activity"/>
    <property type="evidence" value="ECO:0007669"/>
    <property type="project" value="UniProtKB-KW"/>
</dbReference>
<dbReference type="Gene3D" id="1.10.1740.10">
    <property type="match status" value="1"/>
</dbReference>
<dbReference type="Pfam" id="PF08281">
    <property type="entry name" value="Sigma70_r4_2"/>
    <property type="match status" value="1"/>
</dbReference>
<dbReference type="Gene3D" id="1.10.10.10">
    <property type="entry name" value="Winged helix-like DNA-binding domain superfamily/Winged helix DNA-binding domain"/>
    <property type="match status" value="1"/>
</dbReference>
<comment type="similarity">
    <text evidence="1">Belongs to the sigma-70 factor family. ECF subfamily.</text>
</comment>
<dbReference type="InterPro" id="IPR013249">
    <property type="entry name" value="RNA_pol_sigma70_r4_t2"/>
</dbReference>
<dbReference type="GO" id="GO:0003677">
    <property type="term" value="F:DNA binding"/>
    <property type="evidence" value="ECO:0007669"/>
    <property type="project" value="UniProtKB-KW"/>
</dbReference>
<protein>
    <submittedName>
        <fullName evidence="8">RNA polymerase sigma-70 factor, ECF subfamily</fullName>
    </submittedName>
</protein>
<dbReference type="InterPro" id="IPR007627">
    <property type="entry name" value="RNA_pol_sigma70_r2"/>
</dbReference>
<sequence length="171" mass="20675">MNEEFQMLYEKYFHEIYLFVLKLVSYRTDLAEELTQEAFYQAFISLSRYRGECEIKTWLCQIAKNTCFKYFKKNPIQVSTDTEEFQNSNLGKGGNMPEEYFMKQELIEIVNKSILQLKKKYRDVLVYRLHFDMHFNEIGRIMNISENSAKVIYYRGKEMLKLKLEGYYYGK</sequence>
<dbReference type="SUPFAM" id="SSF88659">
    <property type="entry name" value="Sigma3 and sigma4 domains of RNA polymerase sigma factors"/>
    <property type="match status" value="1"/>
</dbReference>
<evidence type="ECO:0000256" key="1">
    <source>
        <dbReference type="ARBA" id="ARBA00010641"/>
    </source>
</evidence>
<dbReference type="Pfam" id="PF04542">
    <property type="entry name" value="Sigma70_r2"/>
    <property type="match status" value="1"/>
</dbReference>
<evidence type="ECO:0000256" key="2">
    <source>
        <dbReference type="ARBA" id="ARBA00023015"/>
    </source>
</evidence>
<dbReference type="GO" id="GO:0006352">
    <property type="term" value="P:DNA-templated transcription initiation"/>
    <property type="evidence" value="ECO:0007669"/>
    <property type="project" value="InterPro"/>
</dbReference>
<dbReference type="PANTHER" id="PTHR43133:SF8">
    <property type="entry name" value="RNA POLYMERASE SIGMA FACTOR HI_1459-RELATED"/>
    <property type="match status" value="1"/>
</dbReference>
<name>A0A1I6IFL7_9FIRM</name>
<dbReference type="SUPFAM" id="SSF88946">
    <property type="entry name" value="Sigma2 domain of RNA polymerase sigma factors"/>
    <property type="match status" value="1"/>
</dbReference>
<keyword evidence="9" id="KW-1185">Reference proteome</keyword>
<evidence type="ECO:0000259" key="6">
    <source>
        <dbReference type="Pfam" id="PF04542"/>
    </source>
</evidence>
<evidence type="ECO:0000313" key="8">
    <source>
        <dbReference type="EMBL" id="SFR65444.1"/>
    </source>
</evidence>
<dbReference type="STRING" id="37658.SAMN05661086_00799"/>
<dbReference type="InterPro" id="IPR039425">
    <property type="entry name" value="RNA_pol_sigma-70-like"/>
</dbReference>
<reference evidence="8 9" key="1">
    <citation type="submission" date="2016-10" db="EMBL/GenBank/DDBJ databases">
        <authorList>
            <person name="de Groot N.N."/>
        </authorList>
    </citation>
    <scope>NUCLEOTIDE SEQUENCE [LARGE SCALE GENOMIC DNA]</scope>
    <source>
        <strain evidence="8 9">743A</strain>
    </source>
</reference>
<evidence type="ECO:0000313" key="9">
    <source>
        <dbReference type="Proteomes" id="UP000199659"/>
    </source>
</evidence>
<dbReference type="InterPro" id="IPR013324">
    <property type="entry name" value="RNA_pol_sigma_r3/r4-like"/>
</dbReference>
<dbReference type="NCBIfam" id="TIGR02937">
    <property type="entry name" value="sigma70-ECF"/>
    <property type="match status" value="1"/>
</dbReference>
<evidence type="ECO:0000256" key="5">
    <source>
        <dbReference type="ARBA" id="ARBA00023163"/>
    </source>
</evidence>
<dbReference type="PANTHER" id="PTHR43133">
    <property type="entry name" value="RNA POLYMERASE ECF-TYPE SIGMA FACTO"/>
    <property type="match status" value="1"/>
</dbReference>
<proteinExistence type="inferred from homology"/>
<gene>
    <name evidence="8" type="ORF">SAMN05661086_00799</name>
</gene>
<dbReference type="OrthoDB" id="9795666at2"/>
<dbReference type="InterPro" id="IPR013325">
    <property type="entry name" value="RNA_pol_sigma_r2"/>
</dbReference>
<keyword evidence="4" id="KW-0238">DNA-binding</keyword>
<dbReference type="AlphaFoldDB" id="A0A1I6IFL7"/>
<dbReference type="RefSeq" id="WP_092559398.1">
    <property type="nucleotide sequence ID" value="NZ_FOYZ01000002.1"/>
</dbReference>
<dbReference type="InterPro" id="IPR036388">
    <property type="entry name" value="WH-like_DNA-bd_sf"/>
</dbReference>
<evidence type="ECO:0000256" key="4">
    <source>
        <dbReference type="ARBA" id="ARBA00023125"/>
    </source>
</evidence>
<dbReference type="Proteomes" id="UP000199659">
    <property type="component" value="Unassembled WGS sequence"/>
</dbReference>
<organism evidence="8 9">
    <name type="scientific">Anaeromicropila populeti</name>
    <dbReference type="NCBI Taxonomy" id="37658"/>
    <lineage>
        <taxon>Bacteria</taxon>
        <taxon>Bacillati</taxon>
        <taxon>Bacillota</taxon>
        <taxon>Clostridia</taxon>
        <taxon>Lachnospirales</taxon>
        <taxon>Lachnospiraceae</taxon>
        <taxon>Anaeromicropila</taxon>
    </lineage>
</organism>
<evidence type="ECO:0000259" key="7">
    <source>
        <dbReference type="Pfam" id="PF08281"/>
    </source>
</evidence>
<evidence type="ECO:0000256" key="3">
    <source>
        <dbReference type="ARBA" id="ARBA00023082"/>
    </source>
</evidence>
<keyword evidence="3" id="KW-0731">Sigma factor</keyword>
<dbReference type="InterPro" id="IPR014284">
    <property type="entry name" value="RNA_pol_sigma-70_dom"/>
</dbReference>